<dbReference type="STRING" id="931277.C448_05758"/>
<evidence type="ECO:0000256" key="3">
    <source>
        <dbReference type="SAM" id="Phobius"/>
    </source>
</evidence>
<protein>
    <submittedName>
        <fullName evidence="5">Cytochrome c-type biogenesis protein</fullName>
    </submittedName>
</protein>
<keyword evidence="3" id="KW-1133">Transmembrane helix</keyword>
<feature type="transmembrane region" description="Helical" evidence="3">
    <location>
        <begin position="432"/>
        <end position="453"/>
    </location>
</feature>
<dbReference type="PANTHER" id="PTHR43653">
    <property type="entry name" value="CYTOCHROME C ASSEMBLY PROTEIN-RELATED"/>
    <property type="match status" value="1"/>
</dbReference>
<feature type="transmembrane region" description="Helical" evidence="3">
    <location>
        <begin position="511"/>
        <end position="532"/>
    </location>
</feature>
<feature type="transmembrane region" description="Helical" evidence="3">
    <location>
        <begin position="465"/>
        <end position="490"/>
    </location>
</feature>
<dbReference type="eggNOG" id="arCOG00270">
    <property type="taxonomic scope" value="Archaea"/>
</dbReference>
<dbReference type="PANTHER" id="PTHR43653:SF1">
    <property type="entry name" value="CYTOCHROME C-TYPE BIOGENESIS PROTEIN CCMF"/>
    <property type="match status" value="1"/>
</dbReference>
<feature type="transmembrane region" description="Helical" evidence="3">
    <location>
        <begin position="319"/>
        <end position="341"/>
    </location>
</feature>
<keyword evidence="6" id="KW-1185">Reference proteome</keyword>
<feature type="transmembrane region" description="Helical" evidence="3">
    <location>
        <begin position="182"/>
        <end position="203"/>
    </location>
</feature>
<dbReference type="GO" id="GO:0020037">
    <property type="term" value="F:heme binding"/>
    <property type="evidence" value="ECO:0007669"/>
    <property type="project" value="InterPro"/>
</dbReference>
<feature type="transmembrane region" description="Helical" evidence="3">
    <location>
        <begin position="223"/>
        <end position="242"/>
    </location>
</feature>
<keyword evidence="2" id="KW-0201">Cytochrome c-type biogenesis</keyword>
<evidence type="ECO:0000256" key="1">
    <source>
        <dbReference type="ARBA" id="ARBA00009186"/>
    </source>
</evidence>
<organism evidence="5 6">
    <name type="scientific">Halococcus morrhuae DSM 1307</name>
    <dbReference type="NCBI Taxonomy" id="931277"/>
    <lineage>
        <taxon>Archaea</taxon>
        <taxon>Methanobacteriati</taxon>
        <taxon>Methanobacteriota</taxon>
        <taxon>Stenosarchaea group</taxon>
        <taxon>Halobacteria</taxon>
        <taxon>Halobacteriales</taxon>
        <taxon>Halococcaceae</taxon>
        <taxon>Halococcus</taxon>
    </lineage>
</organism>
<evidence type="ECO:0000313" key="5">
    <source>
        <dbReference type="EMBL" id="EMA46873.1"/>
    </source>
</evidence>
<dbReference type="InterPro" id="IPR003567">
    <property type="entry name" value="Cyt_c_biogenesis"/>
</dbReference>
<dbReference type="RefSeq" id="WP_004052635.1">
    <property type="nucleotide sequence ID" value="NZ_AOMC01000085.1"/>
</dbReference>
<dbReference type="PRINTS" id="PR01410">
    <property type="entry name" value="CCBIOGENESIS"/>
</dbReference>
<keyword evidence="3" id="KW-0812">Transmembrane</keyword>
<feature type="transmembrane region" description="Helical" evidence="3">
    <location>
        <begin position="281"/>
        <end position="299"/>
    </location>
</feature>
<dbReference type="GO" id="GO:0016020">
    <property type="term" value="C:membrane"/>
    <property type="evidence" value="ECO:0007669"/>
    <property type="project" value="InterPro"/>
</dbReference>
<sequence length="797" mass="85400">MNLGTALLALAFLALTSSTLILSRAYLADDEHYLGYTTPLVGIGATLLVSALVQLTYQFVVTDYSNAYVWQNTADYLPILYRITGVYAANKGSVLLWATIVAIVALVAIAARGVPDRHTRLVYALTTGVVAYFTAMLLFDSPFAPTRGEFPNAPPGFVPASGQGLNALLVDPYMAIPPPVMFTAYALLTMPFAIGAAHFVSILRGDGGLFAAWQGTLTRWLRLGWLFLTGAVALGGFWSYTVLGWGGIWAWDPVETAILIPWLFLTGTLHAVTNYRPGKRYTILAPAMTATVFALAIYTTTIVRSGVFRSVHSFADGGIGIAFLLLMAVTAILGVGLPLGYWAWKNDDAGLTDGKLLTRSNLLHLAVLLFGLLTFVSLWGLSFPVLRNAITGLEVAVEPRYYNLWSYPLVLSVLLLLGFYMDFDVEGRRRSLVGLGVFAAATLLAAFIAPSATWQLSNPRPTDAFVYRIIGSASVLSVLPPVAYVILAMLKRGLVRIPAAVTRNAKLKESGIMLIHVAAALLVLSLPFMYLFGGQASVMAATGQGNIDSSTQQVPGSEYSIRVLNNTTNEFPQDPDLSDYALTAEQVTARGDTLNGSVQTLYGNVTAVRNGPQATVAQLDGSPIWVGLVDRNGTNVSIQPGQSIAARGQLLWGFVPQTDAVLLTGPQTIGPAADPPESVEPTRVIARGTAVAVYEDGDLLTSGVVGQREYVRQGGLQVRDVLIDRGLVSDTYVIAGVSDGTASITIKRIPMMTLLRVSLVLLLLGMGLVLVFDPRHGLVKWTTAARSQSSTDMETTD</sequence>
<dbReference type="Pfam" id="PF01578">
    <property type="entry name" value="Cytochrom_C_asm"/>
    <property type="match status" value="1"/>
</dbReference>
<evidence type="ECO:0000259" key="4">
    <source>
        <dbReference type="Pfam" id="PF01578"/>
    </source>
</evidence>
<feature type="transmembrane region" description="Helical" evidence="3">
    <location>
        <begin position="401"/>
        <end position="420"/>
    </location>
</feature>
<dbReference type="OrthoDB" id="15291at2157"/>
<reference evidence="5 6" key="1">
    <citation type="journal article" date="2014" name="PLoS Genet.">
        <title>Phylogenetically driven sequencing of extremely halophilic archaea reveals strategies for static and dynamic osmo-response.</title>
        <authorList>
            <person name="Becker E.A."/>
            <person name="Seitzer P.M."/>
            <person name="Tritt A."/>
            <person name="Larsen D."/>
            <person name="Krusor M."/>
            <person name="Yao A.I."/>
            <person name="Wu D."/>
            <person name="Madern D."/>
            <person name="Eisen J.A."/>
            <person name="Darling A.E."/>
            <person name="Facciotti M.T."/>
        </authorList>
    </citation>
    <scope>NUCLEOTIDE SEQUENCE [LARGE SCALE GENOMIC DNA]</scope>
    <source>
        <strain evidence="5 6">DSM 1307</strain>
    </source>
</reference>
<feature type="domain" description="Cytochrome c assembly protein" evidence="4">
    <location>
        <begin position="92"/>
        <end position="305"/>
    </location>
</feature>
<name>M0MNC7_HALMO</name>
<dbReference type="EMBL" id="AOMC01000085">
    <property type="protein sequence ID" value="EMA46873.1"/>
    <property type="molecule type" value="Genomic_DNA"/>
</dbReference>
<feature type="transmembrane region" description="Helical" evidence="3">
    <location>
        <begin position="248"/>
        <end position="269"/>
    </location>
</feature>
<dbReference type="GO" id="GO:0015232">
    <property type="term" value="F:heme transmembrane transporter activity"/>
    <property type="evidence" value="ECO:0007669"/>
    <property type="project" value="InterPro"/>
</dbReference>
<feature type="transmembrane region" description="Helical" evidence="3">
    <location>
        <begin position="121"/>
        <end position="139"/>
    </location>
</feature>
<dbReference type="GO" id="GO:0017004">
    <property type="term" value="P:cytochrome complex assembly"/>
    <property type="evidence" value="ECO:0007669"/>
    <property type="project" value="UniProtKB-KW"/>
</dbReference>
<dbReference type="PATRIC" id="fig|931277.6.peg.1125"/>
<accession>M0MNC7</accession>
<proteinExistence type="inferred from homology"/>
<dbReference type="Proteomes" id="UP000011568">
    <property type="component" value="Unassembled WGS sequence"/>
</dbReference>
<feature type="transmembrane region" description="Helical" evidence="3">
    <location>
        <begin position="753"/>
        <end position="772"/>
    </location>
</feature>
<dbReference type="AlphaFoldDB" id="M0MNC7"/>
<evidence type="ECO:0000313" key="6">
    <source>
        <dbReference type="Proteomes" id="UP000011568"/>
    </source>
</evidence>
<feature type="transmembrane region" description="Helical" evidence="3">
    <location>
        <begin position="94"/>
        <end position="114"/>
    </location>
</feature>
<comment type="caution">
    <text evidence="5">The sequence shown here is derived from an EMBL/GenBank/DDBJ whole genome shotgun (WGS) entry which is preliminary data.</text>
</comment>
<evidence type="ECO:0000256" key="2">
    <source>
        <dbReference type="ARBA" id="ARBA00022748"/>
    </source>
</evidence>
<dbReference type="InterPro" id="IPR002541">
    <property type="entry name" value="Cyt_c_assembly"/>
</dbReference>
<comment type="similarity">
    <text evidence="1">Belongs to the CcmF/CycK/Ccl1/NrfE/CcsA family.</text>
</comment>
<keyword evidence="3" id="KW-0472">Membrane</keyword>
<feature type="transmembrane region" description="Helical" evidence="3">
    <location>
        <begin position="33"/>
        <end position="55"/>
    </location>
</feature>
<feature type="transmembrane region" description="Helical" evidence="3">
    <location>
        <begin position="362"/>
        <end position="381"/>
    </location>
</feature>
<gene>
    <name evidence="5" type="ORF">C448_05758</name>
</gene>